<keyword evidence="2" id="KW-1185">Reference proteome</keyword>
<dbReference type="InterPro" id="IPR008792">
    <property type="entry name" value="PQQD"/>
</dbReference>
<dbReference type="InterPro" id="IPR041881">
    <property type="entry name" value="PqqD_sf"/>
</dbReference>
<dbReference type="Proteomes" id="UP000243438">
    <property type="component" value="Unassembled WGS sequence"/>
</dbReference>
<dbReference type="RefSeq" id="WP_036876187.1">
    <property type="nucleotide sequence ID" value="NZ_KK073873.1"/>
</dbReference>
<dbReference type="EMBL" id="JFBS01000001">
    <property type="protein sequence ID" value="EXG77863.1"/>
    <property type="molecule type" value="Genomic_DNA"/>
</dbReference>
<accession>A0ABN0RUG3</accession>
<dbReference type="Pfam" id="PF05402">
    <property type="entry name" value="PqqD"/>
    <property type="match status" value="1"/>
</dbReference>
<gene>
    <name evidence="1" type="ORF">XylorDRAFT_0213</name>
</gene>
<comment type="caution">
    <text evidence="1">The sequence shown here is derived from an EMBL/GenBank/DDBJ whole genome shotgun (WGS) entry which is preliminary data.</text>
</comment>
<protein>
    <submittedName>
        <fullName evidence="1">Coenzyme PQQ synthesis protein D (PqqD)</fullName>
    </submittedName>
</protein>
<name>A0ABN0RUG3_9BACT</name>
<evidence type="ECO:0000313" key="2">
    <source>
        <dbReference type="Proteomes" id="UP000243438"/>
    </source>
</evidence>
<proteinExistence type="predicted"/>
<evidence type="ECO:0000313" key="1">
    <source>
        <dbReference type="EMBL" id="EXG77863.1"/>
    </source>
</evidence>
<sequence length="93" mass="11079">MSKITVNTTIKRNDERFVSTQIDDELVMMDIQNGNYIKLNKMANIIWEQIKEPLSVNQLIKYLETRFLVNEDQCQNETLSCLDRMNEHNLIWT</sequence>
<dbReference type="Gene3D" id="1.10.10.1150">
    <property type="entry name" value="Coenzyme PQQ synthesis protein D (PqqD)"/>
    <property type="match status" value="1"/>
</dbReference>
<reference evidence="1" key="1">
    <citation type="submission" date="2013-07" db="EMBL/GenBank/DDBJ databases">
        <authorList>
            <consortium name="DOE Joint Genome Institute"/>
            <person name="Anderson I."/>
            <person name="Huntemann M."/>
            <person name="Han J."/>
            <person name="Chen A."/>
            <person name="Kyrpides N."/>
            <person name="Mavromatis K."/>
            <person name="Markowitz V."/>
            <person name="Palaniappan K."/>
            <person name="Ivanova N."/>
            <person name="Schaumberg A."/>
            <person name="Pati A."/>
            <person name="Liolios K."/>
            <person name="Nordberg H.P."/>
            <person name="Cantor M.N."/>
            <person name="Hua S.X."/>
            <person name="Woyke T."/>
        </authorList>
    </citation>
    <scope>NUCLEOTIDE SEQUENCE [LARGE SCALE GENOMIC DNA]</scope>
    <source>
        <strain evidence="1">DSM 17970</strain>
    </source>
</reference>
<organism evidence="1 2">
    <name type="scientific">Xylanibacter oryzae DSM 17970</name>
    <dbReference type="NCBI Taxonomy" id="915438"/>
    <lineage>
        <taxon>Bacteria</taxon>
        <taxon>Pseudomonadati</taxon>
        <taxon>Bacteroidota</taxon>
        <taxon>Bacteroidia</taxon>
        <taxon>Bacteroidales</taxon>
        <taxon>Prevotellaceae</taxon>
        <taxon>Xylanibacter</taxon>
    </lineage>
</organism>